<protein>
    <recommendedName>
        <fullName evidence="3">HP domain-containing protein</fullName>
    </recommendedName>
</protein>
<dbReference type="EMBL" id="CALNXI010000523">
    <property type="protein sequence ID" value="CAH3028597.1"/>
    <property type="molecule type" value="Genomic_DNA"/>
</dbReference>
<accession>A0ABN8MKP3</accession>
<feature type="compositionally biased region" description="Basic and acidic residues" evidence="2">
    <location>
        <begin position="945"/>
        <end position="977"/>
    </location>
</feature>
<organism evidence="4 5">
    <name type="scientific">Porites evermanni</name>
    <dbReference type="NCBI Taxonomy" id="104178"/>
    <lineage>
        <taxon>Eukaryota</taxon>
        <taxon>Metazoa</taxon>
        <taxon>Cnidaria</taxon>
        <taxon>Anthozoa</taxon>
        <taxon>Hexacorallia</taxon>
        <taxon>Scleractinia</taxon>
        <taxon>Fungiina</taxon>
        <taxon>Poritidae</taxon>
        <taxon>Porites</taxon>
    </lineage>
</organism>
<comment type="similarity">
    <text evidence="1">Belongs to the villin/gelsolin family.</text>
</comment>
<dbReference type="PROSITE" id="PS51089">
    <property type="entry name" value="HP"/>
    <property type="match status" value="1"/>
</dbReference>
<dbReference type="PANTHER" id="PTHR11977">
    <property type="entry name" value="VILLIN"/>
    <property type="match status" value="1"/>
</dbReference>
<feature type="compositionally biased region" description="Basic and acidic residues" evidence="2">
    <location>
        <begin position="100"/>
        <end position="112"/>
    </location>
</feature>
<evidence type="ECO:0000313" key="4">
    <source>
        <dbReference type="EMBL" id="CAH3028597.1"/>
    </source>
</evidence>
<feature type="compositionally biased region" description="Basic and acidic residues" evidence="2">
    <location>
        <begin position="799"/>
        <end position="808"/>
    </location>
</feature>
<sequence length="1877" mass="212270">MSESSDDRLARLEARRKRREQRRLSLDTDEESKHVNGTDEGDVDVGGRSRSSTTDSEIEASRALTREEKRQERRDKKRQREMAEKAKEQGAKSAAVVTDFSKREIRERRPSDPEILSGDSESVDDAERENDEKSARQGKKKTGYGAYASALRRDSQGGDVDKRKERYAAAVEGYHIDDDDGDIDLEPSVDLHAQQPEIMSTSPVKRIKEDYLTSATGKSRDVPHSEEQPTPHHLARQWPPPPTAKDDDADEQEPRKGVVKTFEEVEAPEEDRGIDEGHVESVQSLKAQWQHKEPAKKPGVNKPYVPIKKDGEWITHFRPVIDEGETPKEPQWLQMVRQRRWRSTVAARFPQDEQEKEVFEKRSTTPRKFKKPNPYSLMRSKSDLEDEFEIAMRRRRRKTDDDESIDGSKRSWTSMSDFDQESVGVLNKVPIQGPLKEYKKNLELERARSTMLKWTFSTDMVDDPVRFDLPKPIDLTTQEDYEKEQEWRYMQSRRRFMGSQSTTDGMGSPSLRSSTSSLSEAEYPKSPVASTPGQPEQKMSTSSDQSPPSPQDYQHMSDDSGGAGNDSELAFCKGVSDIKKSLLGSTEEAPLKPTIAEQNLEYVPRLADIKKKIQEREEEALPRGIPLDGETQMIPKMKDIKSKFLTPKEEHAPKRPEFNEHEHFERLDSLRSKFLSQGKEEEQKAPARPKLKKKLSTSDDMKAIMASRRQMSDEYASEGQQSTSDAATTQEIKSLASDIAKTFGSENGDPLEKPAKKSMKQKMGEHIKPVENGSVSEESDSKPVGPCGKPEGCGTDDELDKRMSKELDILPTLGDEMNEEPGPILPLKRNDVLESSPQRGSFTDEEKEDEGKTSWKNQESTDTVETSAKESETESEVEMNTKQVKDDGDDDDDCDDGKKDADGADDDEKGEDYDDGDFLSSESDDIKDEADGSKDLKESDEEVDGNVKSRMPPERPKSSILEDVKKKKLLQEDERPRSFAFGDDEGDDPRVTSNLKAFSDHRRKIKPARRHQASSNPVRQRQNREDLRTETDMLMIRESQEKPSLAGKKKKDKGFADEAIAGLSSTEDLAAASTALRKTAKDSSGVSKEIKDFGGFLPVMLLQIKGSRHIQTRLVEPSAKSLNSGDVFVLVTPKEIHLWNGKDANIMKKAKGMEVSTLVVKQKDLGCNATKVHIINQDKEISDAATKLFWKTLGGKSEVSDASLWPSDEEHEKGVTATNLVYRVDCSSEPPVLKLRDDLSGRVLSESFMDNSQAYVVDFGSEVYLWLGRNCHSLARTKGVALAQELFKGKFKYKSAISPLDPKTKSDDPAEMLEVSRPSWALFGRMTARSETVLFREKFIDWPDHNVDYTQDFVKQPISGSFASFSEKRPNSIFEMQPCDPQNLIDPPSEPSLILEGFDVGRGTGSFDEEGRQFIVSSISTKIWHVKEYTYQLLPEEEYGHFFSSEGYVVRWKYCVKLTGVKTLKGKQSRYEDVGRDKVAYFFWQGKDSTLNEKGTAALMTVELDSDKGPQVLVAQGKEPPCFTRLFEGKMVVHSGRRDCEDETGDGALFIVRNEEPEEAYLLEIPASSSCLRSRTSFVVADKKKAILYAWHGCQSHSTVKTLAVYATKRLKKWFSKQYSKDYKAKEVSEGGETKDFWNVLGGKANFMSLNEDSKKHDYTLRVFNLKSTSGSFEATEVLNPARSEHITPYPILQSQLYSADQPALFLVDAVNEMYLWHGWWPNDEDSESRASTTGSAETRWSNDRRLAMETIKSYAQELEHDFSQVFIVFAGLEPKSFQNLFPFWEDRPDVAKINLSTGRVDGDILKLETELAKLSRKEYSLEELKQKPPPEGVDPSRLETYLSEADFEKAFNMTRTAFDALAMWKKTNLRKKAGLF</sequence>
<dbReference type="SMART" id="SM00262">
    <property type="entry name" value="GEL"/>
    <property type="match status" value="4"/>
</dbReference>
<feature type="region of interest" description="Disordered" evidence="2">
    <location>
        <begin position="668"/>
        <end position="1029"/>
    </location>
</feature>
<feature type="compositionally biased region" description="Polar residues" evidence="2">
    <location>
        <begin position="718"/>
        <end position="732"/>
    </location>
</feature>
<dbReference type="InterPro" id="IPR029006">
    <property type="entry name" value="ADF-H/Gelsolin-like_dom_sf"/>
</dbReference>
<feature type="region of interest" description="Disordered" evidence="2">
    <location>
        <begin position="465"/>
        <end position="569"/>
    </location>
</feature>
<feature type="compositionally biased region" description="Acidic residues" evidence="2">
    <location>
        <begin position="903"/>
        <end position="928"/>
    </location>
</feature>
<feature type="region of interest" description="Disordered" evidence="2">
    <location>
        <begin position="347"/>
        <end position="380"/>
    </location>
</feature>
<name>A0ABN8MKP3_9CNID</name>
<dbReference type="SUPFAM" id="SSF47050">
    <property type="entry name" value="VHP, Villin headpiece domain"/>
    <property type="match status" value="1"/>
</dbReference>
<evidence type="ECO:0000313" key="5">
    <source>
        <dbReference type="Proteomes" id="UP001159427"/>
    </source>
</evidence>
<proteinExistence type="inferred from homology"/>
<keyword evidence="5" id="KW-1185">Reference proteome</keyword>
<dbReference type="Pfam" id="PF00626">
    <property type="entry name" value="Gelsolin"/>
    <property type="match status" value="1"/>
</dbReference>
<feature type="compositionally biased region" description="Basic and acidic residues" evidence="2">
    <location>
        <begin position="64"/>
        <end position="90"/>
    </location>
</feature>
<feature type="compositionally biased region" description="Basic and acidic residues" evidence="2">
    <location>
        <begin position="22"/>
        <end position="37"/>
    </location>
</feature>
<dbReference type="PANTHER" id="PTHR11977:SF45">
    <property type="entry name" value="SUPERVILLIN"/>
    <property type="match status" value="1"/>
</dbReference>
<feature type="compositionally biased region" description="Basic and acidic residues" evidence="2">
    <location>
        <begin position="270"/>
        <end position="279"/>
    </location>
</feature>
<feature type="compositionally biased region" description="Basic and acidic residues" evidence="2">
    <location>
        <begin position="350"/>
        <end position="363"/>
    </location>
</feature>
<dbReference type="InterPro" id="IPR007122">
    <property type="entry name" value="Villin/Gelsolin"/>
</dbReference>
<feature type="compositionally biased region" description="Low complexity" evidence="2">
    <location>
        <begin position="508"/>
        <end position="519"/>
    </location>
</feature>
<feature type="compositionally biased region" description="Basic and acidic residues" evidence="2">
    <location>
        <begin position="218"/>
        <end position="230"/>
    </location>
</feature>
<feature type="region of interest" description="Disordered" evidence="2">
    <location>
        <begin position="395"/>
        <end position="414"/>
    </location>
</feature>
<dbReference type="Pfam" id="PF02209">
    <property type="entry name" value="VHP"/>
    <property type="match status" value="1"/>
</dbReference>
<gene>
    <name evidence="4" type="ORF">PEVE_00034483</name>
</gene>
<dbReference type="Gene3D" id="1.10.950.10">
    <property type="entry name" value="Villin headpiece domain"/>
    <property type="match status" value="1"/>
</dbReference>
<feature type="compositionally biased region" description="Polar residues" evidence="2">
    <location>
        <begin position="528"/>
        <end position="541"/>
    </location>
</feature>
<feature type="compositionally biased region" description="Acidic residues" evidence="2">
    <location>
        <begin position="177"/>
        <end position="187"/>
    </location>
</feature>
<dbReference type="SUPFAM" id="SSF55753">
    <property type="entry name" value="Actin depolymerizing proteins"/>
    <property type="match status" value="5"/>
</dbReference>
<dbReference type="Proteomes" id="UP001159427">
    <property type="component" value="Unassembled WGS sequence"/>
</dbReference>
<dbReference type="InterPro" id="IPR003128">
    <property type="entry name" value="Villin_headpiece"/>
</dbReference>
<evidence type="ECO:0000256" key="1">
    <source>
        <dbReference type="ARBA" id="ARBA00008418"/>
    </source>
</evidence>
<dbReference type="SMART" id="SM00153">
    <property type="entry name" value="VHP"/>
    <property type="match status" value="1"/>
</dbReference>
<feature type="compositionally biased region" description="Basic and acidic residues" evidence="2">
    <location>
        <begin position="1"/>
        <end position="13"/>
    </location>
</feature>
<dbReference type="InterPro" id="IPR036886">
    <property type="entry name" value="Villin_headpiece_dom_sf"/>
</dbReference>
<feature type="region of interest" description="Disordered" evidence="2">
    <location>
        <begin position="1"/>
        <end position="306"/>
    </location>
</feature>
<dbReference type="Gene3D" id="3.40.20.10">
    <property type="entry name" value="Severin"/>
    <property type="match status" value="5"/>
</dbReference>
<evidence type="ECO:0000259" key="3">
    <source>
        <dbReference type="PROSITE" id="PS51089"/>
    </source>
</evidence>
<reference evidence="4 5" key="1">
    <citation type="submission" date="2022-05" db="EMBL/GenBank/DDBJ databases">
        <authorList>
            <consortium name="Genoscope - CEA"/>
            <person name="William W."/>
        </authorList>
    </citation>
    <scope>NUCLEOTIDE SEQUENCE [LARGE SCALE GENOMIC DNA]</scope>
</reference>
<feature type="compositionally biased region" description="Basic residues" evidence="2">
    <location>
        <begin position="1001"/>
        <end position="1012"/>
    </location>
</feature>
<feature type="compositionally biased region" description="Basic and acidic residues" evidence="2">
    <location>
        <begin position="151"/>
        <end position="167"/>
    </location>
</feature>
<comment type="caution">
    <text evidence="4">The sequence shown here is derived from an EMBL/GenBank/DDBJ whole genome shotgun (WGS) entry which is preliminary data.</text>
</comment>
<evidence type="ECO:0000256" key="2">
    <source>
        <dbReference type="SAM" id="MobiDB-lite"/>
    </source>
</evidence>
<feature type="domain" description="HP" evidence="3">
    <location>
        <begin position="1814"/>
        <end position="1877"/>
    </location>
</feature>
<dbReference type="InterPro" id="IPR007123">
    <property type="entry name" value="Gelsolin-like_dom"/>
</dbReference>